<keyword evidence="3" id="KW-0808">Transferase</keyword>
<evidence type="ECO:0000256" key="3">
    <source>
        <dbReference type="ARBA" id="ARBA00022679"/>
    </source>
</evidence>
<comment type="catalytic activity">
    <reaction evidence="10">
        <text>a (3R)-hydroxyacyl-[ACP] + L-ornithine = a lyso-ornithine lipid + holo-[ACP] + H(+)</text>
        <dbReference type="Rhea" id="RHEA:20633"/>
        <dbReference type="Rhea" id="RHEA-COMP:9685"/>
        <dbReference type="Rhea" id="RHEA-COMP:9945"/>
        <dbReference type="ChEBI" id="CHEBI:15378"/>
        <dbReference type="ChEBI" id="CHEBI:46911"/>
        <dbReference type="ChEBI" id="CHEBI:64479"/>
        <dbReference type="ChEBI" id="CHEBI:78827"/>
        <dbReference type="ChEBI" id="CHEBI:138482"/>
        <dbReference type="EC" id="2.3.2.30"/>
    </reaction>
    <physiologicalReaction direction="left-to-right" evidence="10">
        <dbReference type="Rhea" id="RHEA:20634"/>
    </physiologicalReaction>
</comment>
<evidence type="ECO:0000256" key="10">
    <source>
        <dbReference type="ARBA" id="ARBA00047785"/>
    </source>
</evidence>
<keyword evidence="5" id="KW-0012">Acyltransferase</keyword>
<dbReference type="Pfam" id="PF13444">
    <property type="entry name" value="Acetyltransf_5"/>
    <property type="match status" value="1"/>
</dbReference>
<evidence type="ECO:0000256" key="6">
    <source>
        <dbReference type="ARBA" id="ARBA00038095"/>
    </source>
</evidence>
<organism evidence="11 12">
    <name type="scientific">Afifella marina DSM 2698</name>
    <dbReference type="NCBI Taxonomy" id="1120955"/>
    <lineage>
        <taxon>Bacteria</taxon>
        <taxon>Pseudomonadati</taxon>
        <taxon>Pseudomonadota</taxon>
        <taxon>Alphaproteobacteria</taxon>
        <taxon>Hyphomicrobiales</taxon>
        <taxon>Afifellaceae</taxon>
        <taxon>Afifella</taxon>
    </lineage>
</organism>
<sequence>MRSRFPRGREAMQGRHHLSPRRLVRRFAPGLGRARGSGFVRPFAKPGRAPWRAARHVGTLGRLGDLEARLARSPSEIRRSQGLRYHVFYEEMAAIADDETYQRRRDADPYDLICDHLLVLDHAVPRRPFLRSKPEIVGTYRLLRQEIAEINGGFYSAGEYDVGSLVARYPHLRFLELGRSCVLKPYRDKRTVELLWHGIWSYVLMHGMDVMIGCASIPGTDPDKLALPLSFLHHNALAPEEWRVRAVDERYVDMNRMAAEEIDAKAALRQLPPLIKGYLRLGGYVGEGAVVDYQFGTTDILVILPVSALNPRYVDHFGNDASRFAAPAPPSGRRLFGPRRRNLT</sequence>
<protein>
    <recommendedName>
        <fullName evidence="8">L-ornithine N(alpha)-acyltransferase</fullName>
        <ecNumber evidence="7">2.3.2.30</ecNumber>
    </recommendedName>
</protein>
<dbReference type="InterPro" id="IPR052351">
    <property type="entry name" value="Ornithine_N-alpha-AT"/>
</dbReference>
<dbReference type="Proteomes" id="UP000199347">
    <property type="component" value="Unassembled WGS sequence"/>
</dbReference>
<name>A0A1G5NDV8_AFIMA</name>
<keyword evidence="4" id="KW-0443">Lipid metabolism</keyword>
<evidence type="ECO:0000313" key="11">
    <source>
        <dbReference type="EMBL" id="SCZ35597.1"/>
    </source>
</evidence>
<comment type="pathway">
    <text evidence="1">Lipid metabolism.</text>
</comment>
<dbReference type="GO" id="GO:0043810">
    <property type="term" value="F:ornithine-acyl [acyl carrier protein] N-acyltransferase activity"/>
    <property type="evidence" value="ECO:0007669"/>
    <property type="project" value="UniProtKB-EC"/>
</dbReference>
<dbReference type="PANTHER" id="PTHR37323:SF1">
    <property type="entry name" value="L-ORNITHINE N(ALPHA)-ACYLTRANSFERASE"/>
    <property type="match status" value="1"/>
</dbReference>
<evidence type="ECO:0000256" key="2">
    <source>
        <dbReference type="ARBA" id="ARBA00022516"/>
    </source>
</evidence>
<comment type="function">
    <text evidence="9">Catalyzes the first step in the biosynthesis of ornithine lipids, which are phosphorus-free membrane lipids. Catalyzes the 3-hydroxyacyl-acyl carrier protein-dependent acylation of ornithine to form lyso-ornithine lipid (LOL).</text>
</comment>
<evidence type="ECO:0000256" key="4">
    <source>
        <dbReference type="ARBA" id="ARBA00023098"/>
    </source>
</evidence>
<dbReference type="GO" id="GO:0006629">
    <property type="term" value="P:lipid metabolic process"/>
    <property type="evidence" value="ECO:0007669"/>
    <property type="project" value="UniProtKB-KW"/>
</dbReference>
<accession>A0A1G5NDV8</accession>
<proteinExistence type="inferred from homology"/>
<dbReference type="InterPro" id="IPR016181">
    <property type="entry name" value="Acyl_CoA_acyltransferase"/>
</dbReference>
<dbReference type="SUPFAM" id="SSF55729">
    <property type="entry name" value="Acyl-CoA N-acyltransferases (Nat)"/>
    <property type="match status" value="1"/>
</dbReference>
<dbReference type="STRING" id="1120955.SAMN03080610_01929"/>
<evidence type="ECO:0000313" key="12">
    <source>
        <dbReference type="Proteomes" id="UP000199347"/>
    </source>
</evidence>
<evidence type="ECO:0000256" key="7">
    <source>
        <dbReference type="ARBA" id="ARBA00039058"/>
    </source>
</evidence>
<dbReference type="AlphaFoldDB" id="A0A1G5NDV8"/>
<evidence type="ECO:0000256" key="8">
    <source>
        <dbReference type="ARBA" id="ARBA00039866"/>
    </source>
</evidence>
<dbReference type="EC" id="2.3.2.30" evidence="7"/>
<dbReference type="PANTHER" id="PTHR37323">
    <property type="entry name" value="GCN5-RELATED N-ACETYLTRANSFERASE"/>
    <property type="match status" value="1"/>
</dbReference>
<comment type="similarity">
    <text evidence="6">Belongs to the acetyltransferase family. OlsB subfamily.</text>
</comment>
<evidence type="ECO:0000256" key="9">
    <source>
        <dbReference type="ARBA" id="ARBA00045724"/>
    </source>
</evidence>
<gene>
    <name evidence="11" type="ORF">SAMN03080610_01929</name>
</gene>
<reference evidence="11 12" key="1">
    <citation type="submission" date="2016-10" db="EMBL/GenBank/DDBJ databases">
        <authorList>
            <person name="de Groot N.N."/>
        </authorList>
    </citation>
    <scope>NUCLEOTIDE SEQUENCE [LARGE SCALE GENOMIC DNA]</scope>
    <source>
        <strain evidence="11 12">DSM 2698</strain>
    </source>
</reference>
<dbReference type="EMBL" id="FMVW01000003">
    <property type="protein sequence ID" value="SCZ35597.1"/>
    <property type="molecule type" value="Genomic_DNA"/>
</dbReference>
<keyword evidence="2" id="KW-0444">Lipid biosynthesis</keyword>
<evidence type="ECO:0000256" key="5">
    <source>
        <dbReference type="ARBA" id="ARBA00023315"/>
    </source>
</evidence>
<keyword evidence="12" id="KW-1185">Reference proteome</keyword>
<evidence type="ECO:0000256" key="1">
    <source>
        <dbReference type="ARBA" id="ARBA00005189"/>
    </source>
</evidence>
<dbReference type="Gene3D" id="3.40.630.30">
    <property type="match status" value="1"/>
</dbReference>